<keyword evidence="1" id="KW-0436">Ligase</keyword>
<name>A0A2H3ANF1_9AGAR</name>
<dbReference type="STRING" id="1076256.A0A2H3ANF1"/>
<keyword evidence="1" id="KW-0030">Aminoacyl-tRNA synthetase</keyword>
<dbReference type="EMBL" id="KZ293488">
    <property type="protein sequence ID" value="PBK60365.1"/>
    <property type="molecule type" value="Genomic_DNA"/>
</dbReference>
<gene>
    <name evidence="3" type="ORF">ARMSODRAFT_1026642</name>
</gene>
<evidence type="ECO:0000313" key="4">
    <source>
        <dbReference type="Proteomes" id="UP000218334"/>
    </source>
</evidence>
<evidence type="ECO:0000259" key="2">
    <source>
        <dbReference type="Pfam" id="PF00750"/>
    </source>
</evidence>
<protein>
    <recommendedName>
        <fullName evidence="2">Arginyl-tRNA synthetase catalytic core domain-containing protein</fullName>
    </recommendedName>
</protein>
<keyword evidence="1" id="KW-0547">Nucleotide-binding</keyword>
<organism evidence="3 4">
    <name type="scientific">Armillaria solidipes</name>
    <dbReference type="NCBI Taxonomy" id="1076256"/>
    <lineage>
        <taxon>Eukaryota</taxon>
        <taxon>Fungi</taxon>
        <taxon>Dikarya</taxon>
        <taxon>Basidiomycota</taxon>
        <taxon>Agaricomycotina</taxon>
        <taxon>Agaricomycetes</taxon>
        <taxon>Agaricomycetidae</taxon>
        <taxon>Agaricales</taxon>
        <taxon>Marasmiineae</taxon>
        <taxon>Physalacriaceae</taxon>
        <taxon>Armillaria</taxon>
    </lineage>
</organism>
<dbReference type="InterPro" id="IPR001278">
    <property type="entry name" value="Arg-tRNA-ligase"/>
</dbReference>
<dbReference type="InterPro" id="IPR014729">
    <property type="entry name" value="Rossmann-like_a/b/a_fold"/>
</dbReference>
<comment type="similarity">
    <text evidence="1">Belongs to the class-I aminoacyl-tRNA synthetase family.</text>
</comment>
<keyword evidence="1" id="KW-0067">ATP-binding</keyword>
<dbReference type="Pfam" id="PF00750">
    <property type="entry name" value="tRNA-synt_1d"/>
    <property type="match status" value="1"/>
</dbReference>
<keyword evidence="1" id="KW-0648">Protein biosynthesis</keyword>
<dbReference type="Gene3D" id="3.40.50.620">
    <property type="entry name" value="HUPs"/>
    <property type="match status" value="1"/>
</dbReference>
<dbReference type="GO" id="GO:0032543">
    <property type="term" value="P:mitochondrial translation"/>
    <property type="evidence" value="ECO:0007669"/>
    <property type="project" value="TreeGrafter"/>
</dbReference>
<dbReference type="InterPro" id="IPR035684">
    <property type="entry name" value="ArgRS_core"/>
</dbReference>
<dbReference type="PANTHER" id="PTHR11956:SF11">
    <property type="entry name" value="ARGININE--TRNA LIGASE, MITOCHONDRIAL-RELATED"/>
    <property type="match status" value="1"/>
</dbReference>
<dbReference type="GO" id="GO:0005739">
    <property type="term" value="C:mitochondrion"/>
    <property type="evidence" value="ECO:0007669"/>
    <property type="project" value="TreeGrafter"/>
</dbReference>
<dbReference type="GO" id="GO:0004814">
    <property type="term" value="F:arginine-tRNA ligase activity"/>
    <property type="evidence" value="ECO:0007669"/>
    <property type="project" value="InterPro"/>
</dbReference>
<feature type="domain" description="Arginyl-tRNA synthetase catalytic core" evidence="2">
    <location>
        <begin position="1"/>
        <end position="81"/>
    </location>
</feature>
<sequence length="458" mass="52139">MNHLGEWGTQFGLIAVGFEKYGSQEELEKDAIKHLFDIYVKINKDAEANPEVKAEAGKWFERMEDGDEAALTNWRVWRELSVTPAVPAELNSSNLNTFHGTDPTAYGHRVWTDAVPTDKSKFHIDLRNFLPNNLQPSPPPWLTSLLSTNDPPDSVTQDVLPVALPAHINNAHNLESKVSESHRLLDFLTEQLLAANYKTMHGEKYFYSPLLVHELKAPPYTIHLWHLAQVCHQWRTVALHTARLWSYMRLNFATDQLLCNPDAAECACSILTERLNRCMTIPRDVKIFAPYTDLQNNSVFRTFIMHTVTWRSLDINRNSVNLISLKSRQSFFSCLQSLWIVDMEFSDDRGTHGHGYDSTMLDAFSIIPHINLLDVPDIPMTEQIVTPATNRSIKCLGISLSNQYVAVIATLKSMTWLSSLEITCNEIVPYGAQTIDLPSLRRLLLQDPVLRTYSSFME</sequence>
<evidence type="ECO:0000256" key="1">
    <source>
        <dbReference type="RuleBase" id="RU363038"/>
    </source>
</evidence>
<evidence type="ECO:0000313" key="3">
    <source>
        <dbReference type="EMBL" id="PBK60365.1"/>
    </source>
</evidence>
<dbReference type="PANTHER" id="PTHR11956">
    <property type="entry name" value="ARGINYL-TRNA SYNTHETASE"/>
    <property type="match status" value="1"/>
</dbReference>
<dbReference type="SUPFAM" id="SSF52374">
    <property type="entry name" value="Nucleotidylyl transferase"/>
    <property type="match status" value="1"/>
</dbReference>
<reference evidence="4" key="1">
    <citation type="journal article" date="2017" name="Nat. Ecol. Evol.">
        <title>Genome expansion and lineage-specific genetic innovations in the forest pathogenic fungi Armillaria.</title>
        <authorList>
            <person name="Sipos G."/>
            <person name="Prasanna A.N."/>
            <person name="Walter M.C."/>
            <person name="O'Connor E."/>
            <person name="Balint B."/>
            <person name="Krizsan K."/>
            <person name="Kiss B."/>
            <person name="Hess J."/>
            <person name="Varga T."/>
            <person name="Slot J."/>
            <person name="Riley R."/>
            <person name="Boka B."/>
            <person name="Rigling D."/>
            <person name="Barry K."/>
            <person name="Lee J."/>
            <person name="Mihaltcheva S."/>
            <person name="LaButti K."/>
            <person name="Lipzen A."/>
            <person name="Waldron R."/>
            <person name="Moloney N.M."/>
            <person name="Sperisen C."/>
            <person name="Kredics L."/>
            <person name="Vagvoelgyi C."/>
            <person name="Patrignani A."/>
            <person name="Fitzpatrick D."/>
            <person name="Nagy I."/>
            <person name="Doyle S."/>
            <person name="Anderson J.B."/>
            <person name="Grigoriev I.V."/>
            <person name="Gueldener U."/>
            <person name="Muensterkoetter M."/>
            <person name="Nagy L.G."/>
        </authorList>
    </citation>
    <scope>NUCLEOTIDE SEQUENCE [LARGE SCALE GENOMIC DNA]</scope>
    <source>
        <strain evidence="4">28-4</strain>
    </source>
</reference>
<dbReference type="SUPFAM" id="SSF52047">
    <property type="entry name" value="RNI-like"/>
    <property type="match status" value="1"/>
</dbReference>
<dbReference type="GO" id="GO:0006420">
    <property type="term" value="P:arginyl-tRNA aminoacylation"/>
    <property type="evidence" value="ECO:0007669"/>
    <property type="project" value="InterPro"/>
</dbReference>
<keyword evidence="4" id="KW-1185">Reference proteome</keyword>
<dbReference type="GO" id="GO:0005524">
    <property type="term" value="F:ATP binding"/>
    <property type="evidence" value="ECO:0007669"/>
    <property type="project" value="UniProtKB-KW"/>
</dbReference>
<accession>A0A2H3ANF1</accession>
<dbReference type="AlphaFoldDB" id="A0A2H3ANF1"/>
<proteinExistence type="inferred from homology"/>
<dbReference type="Proteomes" id="UP000218334">
    <property type="component" value="Unassembled WGS sequence"/>
</dbReference>